<dbReference type="AlphaFoldDB" id="A0A9P5P5M2"/>
<protein>
    <submittedName>
        <fullName evidence="1">Uncharacterized protein</fullName>
    </submittedName>
</protein>
<dbReference type="Proteomes" id="UP000772434">
    <property type="component" value="Unassembled WGS sequence"/>
</dbReference>
<evidence type="ECO:0000313" key="1">
    <source>
        <dbReference type="EMBL" id="KAF9043688.1"/>
    </source>
</evidence>
<comment type="caution">
    <text evidence="1">The sequence shown here is derived from an EMBL/GenBank/DDBJ whole genome shotgun (WGS) entry which is preliminary data.</text>
</comment>
<organism evidence="1 2">
    <name type="scientific">Rhodocollybia butyracea</name>
    <dbReference type="NCBI Taxonomy" id="206335"/>
    <lineage>
        <taxon>Eukaryota</taxon>
        <taxon>Fungi</taxon>
        <taxon>Dikarya</taxon>
        <taxon>Basidiomycota</taxon>
        <taxon>Agaricomycotina</taxon>
        <taxon>Agaricomycetes</taxon>
        <taxon>Agaricomycetidae</taxon>
        <taxon>Agaricales</taxon>
        <taxon>Marasmiineae</taxon>
        <taxon>Omphalotaceae</taxon>
        <taxon>Rhodocollybia</taxon>
    </lineage>
</organism>
<gene>
    <name evidence="1" type="ORF">BDP27DRAFT_1409287</name>
</gene>
<dbReference type="EMBL" id="JADNRY010000533">
    <property type="protein sequence ID" value="KAF9043688.1"/>
    <property type="molecule type" value="Genomic_DNA"/>
</dbReference>
<reference evidence="1" key="1">
    <citation type="submission" date="2020-11" db="EMBL/GenBank/DDBJ databases">
        <authorList>
            <consortium name="DOE Joint Genome Institute"/>
            <person name="Ahrendt S."/>
            <person name="Riley R."/>
            <person name="Andreopoulos W."/>
            <person name="Labutti K."/>
            <person name="Pangilinan J."/>
            <person name="Ruiz-Duenas F.J."/>
            <person name="Barrasa J.M."/>
            <person name="Sanchez-Garcia M."/>
            <person name="Camarero S."/>
            <person name="Miyauchi S."/>
            <person name="Serrano A."/>
            <person name="Linde D."/>
            <person name="Babiker R."/>
            <person name="Drula E."/>
            <person name="Ayuso-Fernandez I."/>
            <person name="Pacheco R."/>
            <person name="Padilla G."/>
            <person name="Ferreira P."/>
            <person name="Barriuso J."/>
            <person name="Kellner H."/>
            <person name="Castanera R."/>
            <person name="Alfaro M."/>
            <person name="Ramirez L."/>
            <person name="Pisabarro A.G."/>
            <person name="Kuo A."/>
            <person name="Tritt A."/>
            <person name="Lipzen A."/>
            <person name="He G."/>
            <person name="Yan M."/>
            <person name="Ng V."/>
            <person name="Cullen D."/>
            <person name="Martin F."/>
            <person name="Rosso M.-N."/>
            <person name="Henrissat B."/>
            <person name="Hibbett D."/>
            <person name="Martinez A.T."/>
            <person name="Grigoriev I.V."/>
        </authorList>
    </citation>
    <scope>NUCLEOTIDE SEQUENCE</scope>
    <source>
        <strain evidence="1">AH 40177</strain>
    </source>
</reference>
<accession>A0A9P5P5M2</accession>
<keyword evidence="2" id="KW-1185">Reference proteome</keyword>
<proteinExistence type="predicted"/>
<sequence length="257" mass="26772">MVIKGATMDPDFGLNIGVTATDIETEKLCIASERFSDDSDKVTVYLYRTPIGDIQKTVVISFSLDDDSGKPEATAKYEIKSDIVLAASFDQQEGHFVLSTNATCNILSEVHHPAVLANTANDKIVCQLLEPSHWTDYRYSPGNVLVGLNGDGTDMGVVLIEFPAGGTIIAGTSTIGFPPGTRILPRRSTVTVPTGDGLVTVPPGNLIRVPGPPPTSTPLADGARLDVPAGSCVIFGGPSGITGSIPSDATIIPPPGS</sequence>
<name>A0A9P5P5M2_9AGAR</name>
<evidence type="ECO:0000313" key="2">
    <source>
        <dbReference type="Proteomes" id="UP000772434"/>
    </source>
</evidence>